<dbReference type="GO" id="GO:0006813">
    <property type="term" value="P:potassium ion transport"/>
    <property type="evidence" value="ECO:0007669"/>
    <property type="project" value="InterPro"/>
</dbReference>
<dbReference type="EMBL" id="FNNC01000005">
    <property type="protein sequence ID" value="SDW79354.1"/>
    <property type="molecule type" value="Genomic_DNA"/>
</dbReference>
<gene>
    <name evidence="2" type="ORF">SAMN05421781_2409</name>
</gene>
<dbReference type="Gene3D" id="3.30.70.1450">
    <property type="entry name" value="Regulator of K+ conductance, C-terminal domain"/>
    <property type="match status" value="1"/>
</dbReference>
<dbReference type="RefSeq" id="WP_091615417.1">
    <property type="nucleotide sequence ID" value="NZ_FNNC01000005.1"/>
</dbReference>
<sequence length="165" mass="18745">MRIREHDLPGVGKRVAFENRDGIITVMIVHHSGKREIYFVEDEDDDEALFSTIFTSDEAKELGARLLGIHDEPVDEESFERFRLLRKKMLVDWIKVKKGSQMDARSVEEAQMSIPEGVSIVGIMRDKDILPKPEDDFIIQAGDTLLVVGKKDSIGRFEEVCKAKG</sequence>
<protein>
    <submittedName>
        <fullName evidence="2">Potassium/proton antiporter regulatory subunit, CPA2 family</fullName>
    </submittedName>
</protein>
<dbReference type="Pfam" id="PF25991">
    <property type="entry name" value="KhtT_N"/>
    <property type="match status" value="1"/>
</dbReference>
<name>A0A1H2WGH5_9BACI</name>
<dbReference type="OrthoDB" id="67547at2"/>
<dbReference type="SUPFAM" id="SSF116726">
    <property type="entry name" value="TrkA C-terminal domain-like"/>
    <property type="match status" value="1"/>
</dbReference>
<reference evidence="2 3" key="1">
    <citation type="submission" date="2016-10" db="EMBL/GenBank/DDBJ databases">
        <authorList>
            <person name="de Groot N.N."/>
        </authorList>
    </citation>
    <scope>NUCLEOTIDE SEQUENCE [LARGE SCALE GENOMIC DNA]</scope>
    <source>
        <strain evidence="2 3">DSM 23126</strain>
    </source>
</reference>
<dbReference type="STRING" id="1122204.SAMN05421781_2409"/>
<dbReference type="InterPro" id="IPR006037">
    <property type="entry name" value="RCK_C"/>
</dbReference>
<dbReference type="Pfam" id="PF02080">
    <property type="entry name" value="TrkA_C"/>
    <property type="match status" value="1"/>
</dbReference>
<proteinExistence type="predicted"/>
<evidence type="ECO:0000259" key="1">
    <source>
        <dbReference type="PROSITE" id="PS51202"/>
    </source>
</evidence>
<dbReference type="InterPro" id="IPR058776">
    <property type="entry name" value="KhtT-like_N"/>
</dbReference>
<keyword evidence="3" id="KW-1185">Reference proteome</keyword>
<dbReference type="GO" id="GO:0008324">
    <property type="term" value="F:monoatomic cation transmembrane transporter activity"/>
    <property type="evidence" value="ECO:0007669"/>
    <property type="project" value="InterPro"/>
</dbReference>
<accession>A0A1H2WGH5</accession>
<feature type="domain" description="RCK C-terminal" evidence="1">
    <location>
        <begin position="77"/>
        <end position="163"/>
    </location>
</feature>
<organism evidence="2 3">
    <name type="scientific">Marinococcus luteus</name>
    <dbReference type="NCBI Taxonomy" id="1122204"/>
    <lineage>
        <taxon>Bacteria</taxon>
        <taxon>Bacillati</taxon>
        <taxon>Bacillota</taxon>
        <taxon>Bacilli</taxon>
        <taxon>Bacillales</taxon>
        <taxon>Bacillaceae</taxon>
        <taxon>Marinococcus</taxon>
    </lineage>
</organism>
<dbReference type="PROSITE" id="PS51202">
    <property type="entry name" value="RCK_C"/>
    <property type="match status" value="1"/>
</dbReference>
<dbReference type="InterPro" id="IPR036721">
    <property type="entry name" value="RCK_C_sf"/>
</dbReference>
<evidence type="ECO:0000313" key="2">
    <source>
        <dbReference type="EMBL" id="SDW79354.1"/>
    </source>
</evidence>
<evidence type="ECO:0000313" key="3">
    <source>
        <dbReference type="Proteomes" id="UP000199488"/>
    </source>
</evidence>
<dbReference type="InterPro" id="IPR026278">
    <property type="entry name" value="KhtT"/>
</dbReference>
<dbReference type="AlphaFoldDB" id="A0A1H2WGH5"/>
<dbReference type="Proteomes" id="UP000199488">
    <property type="component" value="Unassembled WGS sequence"/>
</dbReference>
<dbReference type="PIRSF" id="PIRSF005028">
    <property type="entry name" value="KhtT"/>
    <property type="match status" value="1"/>
</dbReference>